<gene>
    <name evidence="1" type="ORF">BB561_003653</name>
</gene>
<comment type="caution">
    <text evidence="1">The sequence shown here is derived from an EMBL/GenBank/DDBJ whole genome shotgun (WGS) entry which is preliminary data.</text>
</comment>
<protein>
    <recommendedName>
        <fullName evidence="3">Zinc finger PHD-type domain-containing protein</fullName>
    </recommendedName>
</protein>
<dbReference type="InterPro" id="IPR013088">
    <property type="entry name" value="Znf_NHR/GATA"/>
</dbReference>
<dbReference type="GO" id="GO:0006355">
    <property type="term" value="P:regulation of DNA-templated transcription"/>
    <property type="evidence" value="ECO:0007669"/>
    <property type="project" value="InterPro"/>
</dbReference>
<evidence type="ECO:0000313" key="1">
    <source>
        <dbReference type="EMBL" id="PVU92729.1"/>
    </source>
</evidence>
<dbReference type="Gene3D" id="3.30.40.10">
    <property type="entry name" value="Zinc/RING finger domain, C3HC4 (zinc finger)"/>
    <property type="match status" value="1"/>
</dbReference>
<sequence>MDSHNSDIISTKNPLTLNIQNVAHINSPRILPSTNAIVISQLFTKLKHLEGVFDLFLNPDKSLLAQNELLAKHNSFLDTEFKSFLYENSLISPNNNIPSFTGFNSPIKKNIIKDVFFTLPQSSHEVNISNLVAQQNSEALTPTFNKTTFSDHILQLENISSEENIPNYDQAVLVSDFSKKNSSYHKALESGFGDMFITDSFRHYDNDDETTSQSTACDDSDWDEYDSLSLEHFPVFCTKIKKKPSPNLSLSTPTSFSDSINDPKDQDLTLANLGSSNCDHTEHVAGDVTPRTYDPLVSNISSFLIAQKINKFTIFQEFTKNGVDWCRYCGTTEGINWRPGPWGRRTLCNKHGCDYKGYGFASKTPRLDLRSFIGESIDDRKMPILQSYCYVCLSNKDEPNNPLYYCSGCPNSYHKNCLASLKYTDTIYEPHFFCRYTCLESSKKNRIVIELQKRKLPFMCSQTALYKSESIKNSNSDVDHKNPDSKKRCTNIEYIDKIKKRKSSRS</sequence>
<dbReference type="Proteomes" id="UP000245383">
    <property type="component" value="Unassembled WGS sequence"/>
</dbReference>
<evidence type="ECO:0008006" key="3">
    <source>
        <dbReference type="Google" id="ProtNLM"/>
    </source>
</evidence>
<evidence type="ECO:0000313" key="2">
    <source>
        <dbReference type="Proteomes" id="UP000245383"/>
    </source>
</evidence>
<dbReference type="STRING" id="133385.A0A2T9YK83"/>
<accession>A0A2T9YK83</accession>
<dbReference type="OrthoDB" id="5863171at2759"/>
<keyword evidence="2" id="KW-1185">Reference proteome</keyword>
<proteinExistence type="predicted"/>
<reference evidence="1 2" key="1">
    <citation type="journal article" date="2018" name="MBio">
        <title>Comparative Genomics Reveals the Core Gene Toolbox for the Fungus-Insect Symbiosis.</title>
        <authorList>
            <person name="Wang Y."/>
            <person name="Stata M."/>
            <person name="Wang W."/>
            <person name="Stajich J.E."/>
            <person name="White M.M."/>
            <person name="Moncalvo J.M."/>
        </authorList>
    </citation>
    <scope>NUCLEOTIDE SEQUENCE [LARGE SCALE GENOMIC DNA]</scope>
    <source>
        <strain evidence="1 2">SWE-8-4</strain>
    </source>
</reference>
<dbReference type="AlphaFoldDB" id="A0A2T9YK83"/>
<name>A0A2T9YK83_9FUNG</name>
<organism evidence="1 2">
    <name type="scientific">Smittium simulii</name>
    <dbReference type="NCBI Taxonomy" id="133385"/>
    <lineage>
        <taxon>Eukaryota</taxon>
        <taxon>Fungi</taxon>
        <taxon>Fungi incertae sedis</taxon>
        <taxon>Zoopagomycota</taxon>
        <taxon>Kickxellomycotina</taxon>
        <taxon>Harpellomycetes</taxon>
        <taxon>Harpellales</taxon>
        <taxon>Legeriomycetaceae</taxon>
        <taxon>Smittium</taxon>
    </lineage>
</organism>
<dbReference type="SUPFAM" id="SSF57903">
    <property type="entry name" value="FYVE/PHD zinc finger"/>
    <property type="match status" value="1"/>
</dbReference>
<dbReference type="EMBL" id="MBFR01000151">
    <property type="protein sequence ID" value="PVU92729.1"/>
    <property type="molecule type" value="Genomic_DNA"/>
</dbReference>
<dbReference type="Gene3D" id="3.30.50.10">
    <property type="entry name" value="Erythroid Transcription Factor GATA-1, subunit A"/>
    <property type="match status" value="1"/>
</dbReference>
<dbReference type="InterPro" id="IPR011011">
    <property type="entry name" value="Znf_FYVE_PHD"/>
</dbReference>
<dbReference type="CDD" id="cd15489">
    <property type="entry name" value="PHD_SF"/>
    <property type="match status" value="1"/>
</dbReference>
<dbReference type="GO" id="GO:0008270">
    <property type="term" value="F:zinc ion binding"/>
    <property type="evidence" value="ECO:0007669"/>
    <property type="project" value="InterPro"/>
</dbReference>
<dbReference type="InterPro" id="IPR013083">
    <property type="entry name" value="Znf_RING/FYVE/PHD"/>
</dbReference>